<keyword evidence="9 11" id="KW-0472">Membrane</keyword>
<dbReference type="InterPro" id="IPR036734">
    <property type="entry name" value="Neur_chan_lig-bd_sf"/>
</dbReference>
<feature type="domain" description="Neurotransmitter-gated ion-channel ligand-binding" evidence="13">
    <location>
        <begin position="76"/>
        <end position="257"/>
    </location>
</feature>
<dbReference type="OrthoDB" id="6019741at2759"/>
<dbReference type="Proteomes" id="UP001152795">
    <property type="component" value="Unassembled WGS sequence"/>
</dbReference>
<keyword evidence="6 11" id="KW-0732">Signal</keyword>
<evidence type="ECO:0000256" key="10">
    <source>
        <dbReference type="ARBA" id="ARBA00023303"/>
    </source>
</evidence>
<feature type="region of interest" description="Disordered" evidence="12">
    <location>
        <begin position="424"/>
        <end position="448"/>
    </location>
</feature>
<comment type="caution">
    <text evidence="15">The sequence shown here is derived from an EMBL/GenBank/DDBJ whole genome shotgun (WGS) entry which is preliminary data.</text>
</comment>
<feature type="chain" id="PRO_5040558219" evidence="11">
    <location>
        <begin position="21"/>
        <end position="482"/>
    </location>
</feature>
<accession>A0A7D9D5D0</accession>
<feature type="transmembrane region" description="Helical" evidence="11">
    <location>
        <begin position="281"/>
        <end position="305"/>
    </location>
</feature>
<dbReference type="PROSITE" id="PS00236">
    <property type="entry name" value="NEUROTR_ION_CHANNEL"/>
    <property type="match status" value="1"/>
</dbReference>
<feature type="transmembrane region" description="Helical" evidence="11">
    <location>
        <begin position="312"/>
        <end position="331"/>
    </location>
</feature>
<dbReference type="InterPro" id="IPR006202">
    <property type="entry name" value="Neur_chan_lig-bd"/>
</dbReference>
<dbReference type="FunFam" id="2.70.170.10:FF:000045">
    <property type="entry name" value="Predicted protein"/>
    <property type="match status" value="1"/>
</dbReference>
<keyword evidence="16" id="KW-1185">Reference proteome</keyword>
<dbReference type="Gene3D" id="2.70.170.10">
    <property type="entry name" value="Neurotransmitter-gated ion-channel ligand-binding domain"/>
    <property type="match status" value="1"/>
</dbReference>
<keyword evidence="8 11" id="KW-0406">Ion transport</keyword>
<evidence type="ECO:0000256" key="5">
    <source>
        <dbReference type="ARBA" id="ARBA00022692"/>
    </source>
</evidence>
<dbReference type="Pfam" id="PF02931">
    <property type="entry name" value="Neur_chan_LBD"/>
    <property type="match status" value="1"/>
</dbReference>
<evidence type="ECO:0000259" key="14">
    <source>
        <dbReference type="Pfam" id="PF02932"/>
    </source>
</evidence>
<keyword evidence="5 11" id="KW-0812">Transmembrane</keyword>
<proteinExistence type="inferred from homology"/>
<dbReference type="GO" id="GO:0005230">
    <property type="term" value="F:extracellular ligand-gated monoatomic ion channel activity"/>
    <property type="evidence" value="ECO:0007669"/>
    <property type="project" value="InterPro"/>
</dbReference>
<organism evidence="15 16">
    <name type="scientific">Paramuricea clavata</name>
    <name type="common">Red gorgonian</name>
    <name type="synonym">Violescent sea-whip</name>
    <dbReference type="NCBI Taxonomy" id="317549"/>
    <lineage>
        <taxon>Eukaryota</taxon>
        <taxon>Metazoa</taxon>
        <taxon>Cnidaria</taxon>
        <taxon>Anthozoa</taxon>
        <taxon>Octocorallia</taxon>
        <taxon>Malacalcyonacea</taxon>
        <taxon>Plexauridae</taxon>
        <taxon>Paramuricea</taxon>
    </lineage>
</organism>
<feature type="compositionally biased region" description="Basic and acidic residues" evidence="12">
    <location>
        <begin position="42"/>
        <end position="56"/>
    </location>
</feature>
<evidence type="ECO:0000256" key="1">
    <source>
        <dbReference type="ARBA" id="ARBA00004141"/>
    </source>
</evidence>
<evidence type="ECO:0000256" key="2">
    <source>
        <dbReference type="ARBA" id="ARBA00004236"/>
    </source>
</evidence>
<protein>
    <submittedName>
        <fullName evidence="15">Gamma-aminobutyric acid receptor subunit beta-2-like isoform X2</fullName>
    </submittedName>
</protein>
<dbReference type="Pfam" id="PF02932">
    <property type="entry name" value="Neur_chan_memb"/>
    <property type="match status" value="1"/>
</dbReference>
<dbReference type="CDD" id="cd18990">
    <property type="entry name" value="LGIC_ECD_GABAAR"/>
    <property type="match status" value="1"/>
</dbReference>
<dbReference type="PRINTS" id="PR00253">
    <property type="entry name" value="GABAARECEPTR"/>
</dbReference>
<dbReference type="InterPro" id="IPR036719">
    <property type="entry name" value="Neuro-gated_channel_TM_sf"/>
</dbReference>
<evidence type="ECO:0000256" key="12">
    <source>
        <dbReference type="SAM" id="MobiDB-lite"/>
    </source>
</evidence>
<feature type="transmembrane region" description="Helical" evidence="11">
    <location>
        <begin position="463"/>
        <end position="480"/>
    </location>
</feature>
<dbReference type="AlphaFoldDB" id="A0A7D9D5D0"/>
<feature type="region of interest" description="Disordered" evidence="12">
    <location>
        <begin position="29"/>
        <end position="64"/>
    </location>
</feature>
<evidence type="ECO:0000256" key="3">
    <source>
        <dbReference type="ARBA" id="ARBA00022448"/>
    </source>
</evidence>
<evidence type="ECO:0000256" key="8">
    <source>
        <dbReference type="ARBA" id="ARBA00023065"/>
    </source>
</evidence>
<dbReference type="SUPFAM" id="SSF63712">
    <property type="entry name" value="Nicotinic receptor ligand binding domain-like"/>
    <property type="match status" value="1"/>
</dbReference>
<keyword evidence="7 11" id="KW-1133">Transmembrane helix</keyword>
<dbReference type="SUPFAM" id="SSF90112">
    <property type="entry name" value="Neurotransmitter-gated ion-channel transmembrane pore"/>
    <property type="match status" value="1"/>
</dbReference>
<comment type="similarity">
    <text evidence="11">Belongs to the ligand-gated ion channel (TC 1.A.9) family.</text>
</comment>
<keyword evidence="15" id="KW-0675">Receptor</keyword>
<name>A0A7D9D5D0_PARCT</name>
<evidence type="ECO:0000256" key="6">
    <source>
        <dbReference type="ARBA" id="ARBA00022729"/>
    </source>
</evidence>
<evidence type="ECO:0000256" key="7">
    <source>
        <dbReference type="ARBA" id="ARBA00022989"/>
    </source>
</evidence>
<evidence type="ECO:0000256" key="9">
    <source>
        <dbReference type="ARBA" id="ARBA00023136"/>
    </source>
</evidence>
<dbReference type="CDD" id="cd19049">
    <property type="entry name" value="LGIC_TM_anion"/>
    <property type="match status" value="1"/>
</dbReference>
<dbReference type="InterPro" id="IPR006201">
    <property type="entry name" value="Neur_channel"/>
</dbReference>
<evidence type="ECO:0000256" key="11">
    <source>
        <dbReference type="RuleBase" id="RU000687"/>
    </source>
</evidence>
<dbReference type="GO" id="GO:0005886">
    <property type="term" value="C:plasma membrane"/>
    <property type="evidence" value="ECO:0007669"/>
    <property type="project" value="UniProtKB-SubCell"/>
</dbReference>
<dbReference type="InterPro" id="IPR038050">
    <property type="entry name" value="Neuro_actylchol_rec"/>
</dbReference>
<dbReference type="InterPro" id="IPR018000">
    <property type="entry name" value="Neurotransmitter_ion_chnl_CS"/>
</dbReference>
<evidence type="ECO:0000313" key="16">
    <source>
        <dbReference type="Proteomes" id="UP001152795"/>
    </source>
</evidence>
<dbReference type="NCBIfam" id="TIGR00860">
    <property type="entry name" value="LIC"/>
    <property type="match status" value="1"/>
</dbReference>
<dbReference type="InterPro" id="IPR006029">
    <property type="entry name" value="Neurotrans-gated_channel_TM"/>
</dbReference>
<reference evidence="15" key="1">
    <citation type="submission" date="2020-04" db="EMBL/GenBank/DDBJ databases">
        <authorList>
            <person name="Alioto T."/>
            <person name="Alioto T."/>
            <person name="Gomez Garrido J."/>
        </authorList>
    </citation>
    <scope>NUCLEOTIDE SEQUENCE</scope>
    <source>
        <strain evidence="15">A484AB</strain>
    </source>
</reference>
<keyword evidence="10 11" id="KW-0407">Ion channel</keyword>
<dbReference type="EMBL" id="CACRXK020000036">
    <property type="protein sequence ID" value="CAB3977213.1"/>
    <property type="molecule type" value="Genomic_DNA"/>
</dbReference>
<evidence type="ECO:0000259" key="13">
    <source>
        <dbReference type="Pfam" id="PF02931"/>
    </source>
</evidence>
<evidence type="ECO:0000256" key="4">
    <source>
        <dbReference type="ARBA" id="ARBA00022475"/>
    </source>
</evidence>
<sequence length="482" mass="55537">MKWFHTTLVLVFTNAVLVLSLPSDNTPFHINNTSRKPTVSKTGHDSYSSERKDHGQNRTSPKKKYCSSSREAAIVMQEIMNNSKYNVHTIPSFDDGKPLEVKLAMTVLVFRDMSEVDMTYTVDFFLRTNWRDRRLKNSLGCTLTMTLGKKHPAEIIWVPDTMIENAVTSYLHEVVTNNHKIDISPNGDVFWSTRVTVKAMCPMDLVKYPRDKQTCFIDLLSYAYTTDLIKYVWNENNSIGVMDKTLSQFDVTSYYTKSYNLTYVAGQYSILKAVFVFERRLGYYLIQVYIPCIFLVVLAGLSFWVDARATPARVALSLTTLLTIATIWSATNSNMPPVSYVKAVDIYFLTSFGFVLVTLLEYILVLNYNILKNALQKKLKICDKNNKEAKERESFCLKHGQLISRRPTSRASMNNAEAPMEHFSNGKYEKTRMENNNEEDEENSEKKETDLKLVTKIDKITKFVYPAAYVVFNVVYWYQLKD</sequence>
<feature type="signal peptide" evidence="11">
    <location>
        <begin position="1"/>
        <end position="20"/>
    </location>
</feature>
<feature type="compositionally biased region" description="Polar residues" evidence="12">
    <location>
        <begin position="29"/>
        <end position="41"/>
    </location>
</feature>
<feature type="transmembrane region" description="Helical" evidence="11">
    <location>
        <begin position="346"/>
        <end position="371"/>
    </location>
</feature>
<dbReference type="PRINTS" id="PR00252">
    <property type="entry name" value="NRIONCHANNEL"/>
</dbReference>
<keyword evidence="3 11" id="KW-0813">Transport</keyword>
<dbReference type="PANTHER" id="PTHR18945">
    <property type="entry name" value="NEUROTRANSMITTER GATED ION CHANNEL"/>
    <property type="match status" value="1"/>
</dbReference>
<dbReference type="Gene3D" id="1.20.58.390">
    <property type="entry name" value="Neurotransmitter-gated ion-channel transmembrane domain"/>
    <property type="match status" value="1"/>
</dbReference>
<feature type="domain" description="Neurotransmitter-gated ion-channel transmembrane" evidence="14">
    <location>
        <begin position="288"/>
        <end position="447"/>
    </location>
</feature>
<dbReference type="GO" id="GO:0004888">
    <property type="term" value="F:transmembrane signaling receptor activity"/>
    <property type="evidence" value="ECO:0007669"/>
    <property type="project" value="InterPro"/>
</dbReference>
<comment type="subcellular location">
    <subcellularLocation>
        <location evidence="2">Cell membrane</location>
    </subcellularLocation>
    <subcellularLocation>
        <location evidence="1">Membrane</location>
        <topology evidence="1">Multi-pass membrane protein</topology>
    </subcellularLocation>
</comment>
<evidence type="ECO:0000313" key="15">
    <source>
        <dbReference type="EMBL" id="CAB3977213.1"/>
    </source>
</evidence>
<gene>
    <name evidence="15" type="ORF">PACLA_8A058313</name>
</gene>
<keyword evidence="4" id="KW-1003">Cell membrane</keyword>
<dbReference type="InterPro" id="IPR006028">
    <property type="entry name" value="GABAA/Glycine_rcpt"/>
</dbReference>